<organism evidence="1 2">
    <name type="scientific">Agromyces tardus</name>
    <dbReference type="NCBI Taxonomy" id="2583849"/>
    <lineage>
        <taxon>Bacteria</taxon>
        <taxon>Bacillati</taxon>
        <taxon>Actinomycetota</taxon>
        <taxon>Actinomycetes</taxon>
        <taxon>Micrococcales</taxon>
        <taxon>Microbacteriaceae</taxon>
        <taxon>Agromyces</taxon>
    </lineage>
</organism>
<dbReference type="SUPFAM" id="SSF160379">
    <property type="entry name" value="SP0830-like"/>
    <property type="match status" value="1"/>
</dbReference>
<comment type="caution">
    <text evidence="1">The sequence shown here is derived from an EMBL/GenBank/DDBJ whole genome shotgun (WGS) entry which is preliminary data.</text>
</comment>
<dbReference type="OrthoDB" id="9806494at2"/>
<evidence type="ECO:0000313" key="1">
    <source>
        <dbReference type="EMBL" id="RNB51580.1"/>
    </source>
</evidence>
<gene>
    <name evidence="1" type="ORF">EDM22_03880</name>
</gene>
<dbReference type="Pfam" id="PF08002">
    <property type="entry name" value="DUF1697"/>
    <property type="match status" value="1"/>
</dbReference>
<dbReference type="PIRSF" id="PIRSF008502">
    <property type="entry name" value="UCP008502"/>
    <property type="match status" value="1"/>
</dbReference>
<sequence>MSAAAARARPADAAPAGPWFVALLRGVNVGGRNPIRMPELVDCFRDGGYGNVSTVLQSGNVLFRADGVTASRLEADVEAILERRFEAPLLVVVRSRDELARTIDAAPADHGSARLRSDVFFLKRPLTAEQALAEMPELREGVDAVAPGPGAIYFSRVAAHATKTRIQRFMALPVFQQMTVRTWRTVIRVHDKLDAASGASGADGR</sequence>
<protein>
    <submittedName>
        <fullName evidence="1">DUF1697 domain-containing protein</fullName>
    </submittedName>
</protein>
<dbReference type="AlphaFoldDB" id="A0A3M8AK42"/>
<reference evidence="1 2" key="1">
    <citation type="submission" date="2018-10" db="EMBL/GenBank/DDBJ databases">
        <title>Isolation, diversity and antibacterial activity of antinobacteria from the wheat rhizosphere soil.</title>
        <authorList>
            <person name="Sun T."/>
        </authorList>
    </citation>
    <scope>NUCLEOTIDE SEQUENCE [LARGE SCALE GENOMIC DNA]</scope>
    <source>
        <strain evidence="1 2">SJ-23</strain>
    </source>
</reference>
<dbReference type="Gene3D" id="3.30.70.1260">
    <property type="entry name" value="bacterial protein sp0830 like"/>
    <property type="match status" value="1"/>
</dbReference>
<dbReference type="Gene3D" id="3.30.70.1280">
    <property type="entry name" value="SP0830-like domains"/>
    <property type="match status" value="1"/>
</dbReference>
<evidence type="ECO:0000313" key="2">
    <source>
        <dbReference type="Proteomes" id="UP000275048"/>
    </source>
</evidence>
<proteinExistence type="predicted"/>
<dbReference type="PANTHER" id="PTHR36439">
    <property type="entry name" value="BLL4334 PROTEIN"/>
    <property type="match status" value="1"/>
</dbReference>
<keyword evidence="2" id="KW-1185">Reference proteome</keyword>
<name>A0A3M8AK42_9MICO</name>
<accession>A0A3M8AK42</accession>
<dbReference type="RefSeq" id="WP_122935740.1">
    <property type="nucleotide sequence ID" value="NZ_JBHSNT010000003.1"/>
</dbReference>
<dbReference type="PANTHER" id="PTHR36439:SF1">
    <property type="entry name" value="DUF1697 DOMAIN-CONTAINING PROTEIN"/>
    <property type="match status" value="1"/>
</dbReference>
<dbReference type="InterPro" id="IPR012545">
    <property type="entry name" value="DUF1697"/>
</dbReference>
<dbReference type="EMBL" id="RHHB01000003">
    <property type="protein sequence ID" value="RNB51580.1"/>
    <property type="molecule type" value="Genomic_DNA"/>
</dbReference>
<dbReference type="Proteomes" id="UP000275048">
    <property type="component" value="Unassembled WGS sequence"/>
</dbReference>